<name>A0A0V0J9G4_SCHSO</name>
<protein>
    <submittedName>
        <fullName evidence="1">Uncharacterized protein</fullName>
    </submittedName>
</protein>
<gene>
    <name evidence="1" type="ORF">TR125940</name>
</gene>
<evidence type="ECO:0000313" key="1">
    <source>
        <dbReference type="EMBL" id="JAP62376.1"/>
    </source>
</evidence>
<dbReference type="EMBL" id="GEEE01017403">
    <property type="protein sequence ID" value="JAP45822.1"/>
    <property type="molecule type" value="Transcribed_RNA"/>
</dbReference>
<dbReference type="EMBL" id="GEEE01012620">
    <property type="protein sequence ID" value="JAP50605.1"/>
    <property type="molecule type" value="Transcribed_RNA"/>
</dbReference>
<dbReference type="EMBL" id="GEEE01003850">
    <property type="protein sequence ID" value="JAP59375.1"/>
    <property type="molecule type" value="Transcribed_RNA"/>
</dbReference>
<organism evidence="1">
    <name type="scientific">Schistocephalus solidus</name>
    <name type="common">Tapeworm</name>
    <dbReference type="NCBI Taxonomy" id="70667"/>
    <lineage>
        <taxon>Eukaryota</taxon>
        <taxon>Metazoa</taxon>
        <taxon>Spiralia</taxon>
        <taxon>Lophotrochozoa</taxon>
        <taxon>Platyhelminthes</taxon>
        <taxon>Cestoda</taxon>
        <taxon>Eucestoda</taxon>
        <taxon>Diphyllobothriidea</taxon>
        <taxon>Diphyllobothriidae</taxon>
        <taxon>Schistocephalus</taxon>
    </lineage>
</organism>
<accession>A0A0V0J9G4</accession>
<dbReference type="EMBL" id="GEEE01000849">
    <property type="protein sequence ID" value="JAP62376.1"/>
    <property type="molecule type" value="Transcribed_RNA"/>
</dbReference>
<dbReference type="AlphaFoldDB" id="A0A0V0J9G4"/>
<reference evidence="1" key="1">
    <citation type="submission" date="2016-01" db="EMBL/GenBank/DDBJ databases">
        <title>Reference transcriptome for the parasite Schistocephalus solidus: insights into the molecular evolution of parasitism.</title>
        <authorList>
            <person name="Hebert F.O."/>
            <person name="Grambauer S."/>
            <person name="Barber I."/>
            <person name="Landry C.R."/>
            <person name="Aubin-Horth N."/>
        </authorList>
    </citation>
    <scope>NUCLEOTIDE SEQUENCE</scope>
</reference>
<sequence>MAPKEQQQQLWKLIGIPRHPSPLAMPEDDACHKSCCDVSACATRRLRACRPTWRGKEPFLLSLCFGGVGFSLPVHVRSLSLSHTHTHTCRRGKGGGVGRS</sequence>
<proteinExistence type="predicted"/>